<feature type="compositionally biased region" description="Low complexity" evidence="1">
    <location>
        <begin position="324"/>
        <end position="337"/>
    </location>
</feature>
<dbReference type="Proteomes" id="UP000800041">
    <property type="component" value="Unassembled WGS sequence"/>
</dbReference>
<evidence type="ECO:0000313" key="2">
    <source>
        <dbReference type="EMBL" id="KAF1981010.1"/>
    </source>
</evidence>
<proteinExistence type="predicted"/>
<feature type="compositionally biased region" description="Low complexity" evidence="1">
    <location>
        <begin position="146"/>
        <end position="156"/>
    </location>
</feature>
<keyword evidence="3" id="KW-1185">Reference proteome</keyword>
<organism evidence="2 3">
    <name type="scientific">Aulographum hederae CBS 113979</name>
    <dbReference type="NCBI Taxonomy" id="1176131"/>
    <lineage>
        <taxon>Eukaryota</taxon>
        <taxon>Fungi</taxon>
        <taxon>Dikarya</taxon>
        <taxon>Ascomycota</taxon>
        <taxon>Pezizomycotina</taxon>
        <taxon>Dothideomycetes</taxon>
        <taxon>Pleosporomycetidae</taxon>
        <taxon>Aulographales</taxon>
        <taxon>Aulographaceae</taxon>
    </lineage>
</organism>
<feature type="compositionally biased region" description="Polar residues" evidence="1">
    <location>
        <begin position="283"/>
        <end position="294"/>
    </location>
</feature>
<feature type="compositionally biased region" description="Acidic residues" evidence="1">
    <location>
        <begin position="157"/>
        <end position="169"/>
    </location>
</feature>
<feature type="region of interest" description="Disordered" evidence="1">
    <location>
        <begin position="272"/>
        <end position="294"/>
    </location>
</feature>
<reference evidence="2" key="1">
    <citation type="journal article" date="2020" name="Stud. Mycol.">
        <title>101 Dothideomycetes genomes: a test case for predicting lifestyles and emergence of pathogens.</title>
        <authorList>
            <person name="Haridas S."/>
            <person name="Albert R."/>
            <person name="Binder M."/>
            <person name="Bloem J."/>
            <person name="Labutti K."/>
            <person name="Salamov A."/>
            <person name="Andreopoulos B."/>
            <person name="Baker S."/>
            <person name="Barry K."/>
            <person name="Bills G."/>
            <person name="Bluhm B."/>
            <person name="Cannon C."/>
            <person name="Castanera R."/>
            <person name="Culley D."/>
            <person name="Daum C."/>
            <person name="Ezra D."/>
            <person name="Gonzalez J."/>
            <person name="Henrissat B."/>
            <person name="Kuo A."/>
            <person name="Liang C."/>
            <person name="Lipzen A."/>
            <person name="Lutzoni F."/>
            <person name="Magnuson J."/>
            <person name="Mondo S."/>
            <person name="Nolan M."/>
            <person name="Ohm R."/>
            <person name="Pangilinan J."/>
            <person name="Park H.-J."/>
            <person name="Ramirez L."/>
            <person name="Alfaro M."/>
            <person name="Sun H."/>
            <person name="Tritt A."/>
            <person name="Yoshinaga Y."/>
            <person name="Zwiers L.-H."/>
            <person name="Turgeon B."/>
            <person name="Goodwin S."/>
            <person name="Spatafora J."/>
            <person name="Crous P."/>
            <person name="Grigoriev I."/>
        </authorList>
    </citation>
    <scope>NUCLEOTIDE SEQUENCE</scope>
    <source>
        <strain evidence="2">CBS 113979</strain>
    </source>
</reference>
<sequence>MPPHPTDICTALEISHSLIPPLIATIIDCLAYTAHSNLINLSIIDSTTTRIQQARSTRLSFTSQSDLDLVFDPCEIVIRANLPVLGYCGRRLLRGLIWHAYMEMRRRGLDGLEPRSRWRGRAARLNEEIVRMRVGVVEVEGDGEVLGRSSNNTESQSTEEVDAEMDEEQGDKSLDGEVDGAGFQDCQDSSGTINANGALDTSSLGGSAGTNESMSTTVHDDTSVASHNDKTWSQTSSPTLLGPSRSPSPSFMFTETPQNSLHPILIADARPSSRFESHGRSSAVESPSSETLAHSPVLSNEHVSYGQCCQCSCHGASSSSLHVGGDQSGSESMSEEGGQFDSDIDGERDNRFRQDSSSRHRDPTTDADEVRWGDRSLRNKDPTTDADGIRWGDRSLRNKDPTTNADEIRWEDRSLRKNPTTDADKLDGGIVPCVKT</sequence>
<feature type="compositionally biased region" description="Basic and acidic residues" evidence="1">
    <location>
        <begin position="345"/>
        <end position="415"/>
    </location>
</feature>
<feature type="compositionally biased region" description="Polar residues" evidence="1">
    <location>
        <begin position="231"/>
        <end position="256"/>
    </location>
</feature>
<name>A0A6G1GJK3_9PEZI</name>
<feature type="compositionally biased region" description="Basic and acidic residues" evidence="1">
    <location>
        <begin position="218"/>
        <end position="230"/>
    </location>
</feature>
<dbReference type="EMBL" id="ML977211">
    <property type="protein sequence ID" value="KAF1981010.1"/>
    <property type="molecule type" value="Genomic_DNA"/>
</dbReference>
<dbReference type="AlphaFoldDB" id="A0A6G1GJK3"/>
<feature type="compositionally biased region" description="Polar residues" evidence="1">
    <location>
        <begin position="186"/>
        <end position="217"/>
    </location>
</feature>
<feature type="region of interest" description="Disordered" evidence="1">
    <location>
        <begin position="319"/>
        <end position="428"/>
    </location>
</feature>
<gene>
    <name evidence="2" type="ORF">K402DRAFT_253054</name>
</gene>
<feature type="region of interest" description="Disordered" evidence="1">
    <location>
        <begin position="144"/>
        <end position="256"/>
    </location>
</feature>
<evidence type="ECO:0000313" key="3">
    <source>
        <dbReference type="Proteomes" id="UP000800041"/>
    </source>
</evidence>
<accession>A0A6G1GJK3</accession>
<evidence type="ECO:0000256" key="1">
    <source>
        <dbReference type="SAM" id="MobiDB-lite"/>
    </source>
</evidence>
<protein>
    <submittedName>
        <fullName evidence="2">Uncharacterized protein</fullName>
    </submittedName>
</protein>